<dbReference type="PANTHER" id="PTHR12271">
    <property type="entry name" value="POLY A POLYMERASE CID PAP -RELATED"/>
    <property type="match status" value="1"/>
</dbReference>
<dbReference type="GO" id="GO:0031123">
    <property type="term" value="P:RNA 3'-end processing"/>
    <property type="evidence" value="ECO:0007669"/>
    <property type="project" value="TreeGrafter"/>
</dbReference>
<feature type="domain" description="Poly(A) RNA polymerase mitochondrial-like central palm" evidence="1">
    <location>
        <begin position="86"/>
        <end position="206"/>
    </location>
</feature>
<evidence type="ECO:0000313" key="2">
    <source>
        <dbReference type="EMBL" id="KIH60751.1"/>
    </source>
</evidence>
<dbReference type="PANTHER" id="PTHR12271:SF40">
    <property type="entry name" value="POLY(A) RNA POLYMERASE GLD2"/>
    <property type="match status" value="1"/>
</dbReference>
<reference evidence="2 3" key="1">
    <citation type="submission" date="2013-12" db="EMBL/GenBank/DDBJ databases">
        <title>Draft genome of the parsitic nematode Ancylostoma duodenale.</title>
        <authorList>
            <person name="Mitreva M."/>
        </authorList>
    </citation>
    <scope>NUCLEOTIDE SEQUENCE [LARGE SCALE GENOMIC DNA]</scope>
    <source>
        <strain evidence="2 3">Zhejiang</strain>
    </source>
</reference>
<dbReference type="InterPro" id="IPR054708">
    <property type="entry name" value="MTPAP-like_central"/>
</dbReference>
<proteinExistence type="predicted"/>
<dbReference type="GO" id="GO:0016779">
    <property type="term" value="F:nucleotidyltransferase activity"/>
    <property type="evidence" value="ECO:0007669"/>
    <property type="project" value="TreeGrafter"/>
</dbReference>
<gene>
    <name evidence="2" type="ORF">ANCDUO_08986</name>
</gene>
<dbReference type="Gene3D" id="3.30.460.10">
    <property type="entry name" value="Beta Polymerase, domain 2"/>
    <property type="match status" value="1"/>
</dbReference>
<keyword evidence="3" id="KW-1185">Reference proteome</keyword>
<dbReference type="OrthoDB" id="434989at2759"/>
<dbReference type="SUPFAM" id="SSF81301">
    <property type="entry name" value="Nucleotidyltransferase"/>
    <property type="match status" value="1"/>
</dbReference>
<accession>A0A0C2GUA0</accession>
<organism evidence="2 3">
    <name type="scientific">Ancylostoma duodenale</name>
    <dbReference type="NCBI Taxonomy" id="51022"/>
    <lineage>
        <taxon>Eukaryota</taxon>
        <taxon>Metazoa</taxon>
        <taxon>Ecdysozoa</taxon>
        <taxon>Nematoda</taxon>
        <taxon>Chromadorea</taxon>
        <taxon>Rhabditida</taxon>
        <taxon>Rhabditina</taxon>
        <taxon>Rhabditomorpha</taxon>
        <taxon>Strongyloidea</taxon>
        <taxon>Ancylostomatidae</taxon>
        <taxon>Ancylostomatinae</taxon>
        <taxon>Ancylostoma</taxon>
    </lineage>
</organism>
<dbReference type="Proteomes" id="UP000054047">
    <property type="component" value="Unassembled WGS sequence"/>
</dbReference>
<dbReference type="Pfam" id="PF22600">
    <property type="entry name" value="MTPAP-like_central"/>
    <property type="match status" value="1"/>
</dbReference>
<evidence type="ECO:0000313" key="3">
    <source>
        <dbReference type="Proteomes" id="UP000054047"/>
    </source>
</evidence>
<dbReference type="AlphaFoldDB" id="A0A0C2GUA0"/>
<dbReference type="InterPro" id="IPR043519">
    <property type="entry name" value="NT_sf"/>
</dbReference>
<evidence type="ECO:0000259" key="1">
    <source>
        <dbReference type="Pfam" id="PF22600"/>
    </source>
</evidence>
<dbReference type="EMBL" id="KN730667">
    <property type="protein sequence ID" value="KIH60751.1"/>
    <property type="molecule type" value="Genomic_DNA"/>
</dbReference>
<dbReference type="CDD" id="cd05402">
    <property type="entry name" value="NT_PAP_TUTase"/>
    <property type="match status" value="1"/>
</dbReference>
<name>A0A0C2GUA0_9BILA</name>
<sequence length="341" mass="38251">MEPDGKIGVTITEKNSQSLVAGTPFIVNLSKGPVHFYEIAVLVTSLLDDFIAKHREHLSQWNTSLLKAQERRIQLGRKNRLITDRYLSKLRSVLANQKRSVVPIGSSVNGLNGKNSDLDVVLITDHSDSKRKDFHEKFRRNEHFRRNQMNAIGTLLKNAKLIEPGSLQQILFSNVPILKFKSNDGITVDLQFNNIGPIRSSLFVRTCVQDADVHILDDSCVYSDMSPAEVIVKMIDYYSQVDLHNVSIDICGKIYKKIPDTTEDSFIQLLDPYFPEDTSPHARCAVRNGPSLVQQAFSALRSDLAAGRVPNHGCSKLTEGIISVSPTPFADELIYEWCVDQ</sequence>
<protein>
    <recommendedName>
        <fullName evidence="1">Poly(A) RNA polymerase mitochondrial-like central palm domain-containing protein</fullName>
    </recommendedName>
</protein>